<feature type="region of interest" description="Disordered" evidence="3">
    <location>
        <begin position="72"/>
        <end position="130"/>
    </location>
</feature>
<dbReference type="GO" id="GO:0016151">
    <property type="term" value="F:nickel cation binding"/>
    <property type="evidence" value="ECO:0007669"/>
    <property type="project" value="UniProtKB-UniRule"/>
</dbReference>
<dbReference type="PANTHER" id="PTHR36566:SF1">
    <property type="entry name" value="PYRIDINIUM-3,5-BISTHIOCARBOXYLIC ACID MONONUCLEOTIDE NICKEL INSERTION PROTEIN"/>
    <property type="match status" value="1"/>
</dbReference>
<proteinExistence type="inferred from homology"/>
<dbReference type="OrthoDB" id="9765625at2"/>
<keyword evidence="1 2" id="KW-0533">Nickel</keyword>
<evidence type="ECO:0000256" key="1">
    <source>
        <dbReference type="ARBA" id="ARBA00022596"/>
    </source>
</evidence>
<evidence type="ECO:0000256" key="2">
    <source>
        <dbReference type="HAMAP-Rule" id="MF_01074"/>
    </source>
</evidence>
<dbReference type="Proteomes" id="UP000538666">
    <property type="component" value="Unassembled WGS sequence"/>
</dbReference>
<gene>
    <name evidence="4" type="ORF">HNQ77_000210</name>
</gene>
<name>A0A841JLM9_9BACT</name>
<reference evidence="4 5" key="1">
    <citation type="submission" date="2020-08" db="EMBL/GenBank/DDBJ databases">
        <title>Genomic Encyclopedia of Type Strains, Phase IV (KMG-IV): sequencing the most valuable type-strain genomes for metagenomic binning, comparative biology and taxonomic classification.</title>
        <authorList>
            <person name="Goeker M."/>
        </authorList>
    </citation>
    <scope>NUCLEOTIDE SEQUENCE [LARGE SCALE GENOMIC DNA]</scope>
    <source>
        <strain evidence="4 5">DSM 103733</strain>
    </source>
</reference>
<keyword evidence="2" id="KW-0456">Lyase</keyword>
<dbReference type="Gene3D" id="3.10.20.300">
    <property type="entry name" value="mk0293 like domain"/>
    <property type="match status" value="1"/>
</dbReference>
<dbReference type="RefSeq" id="WP_050057522.1">
    <property type="nucleotide sequence ID" value="NZ_JACHEK010000001.1"/>
</dbReference>
<evidence type="ECO:0000313" key="4">
    <source>
        <dbReference type="EMBL" id="MBB6142272.1"/>
    </source>
</evidence>
<dbReference type="NCBIfam" id="TIGR00299">
    <property type="entry name" value="nickel pincer cofactor biosynthesis protein LarC"/>
    <property type="match status" value="1"/>
</dbReference>
<dbReference type="PANTHER" id="PTHR36566">
    <property type="entry name" value="NICKEL INSERTION PROTEIN-RELATED"/>
    <property type="match status" value="1"/>
</dbReference>
<comment type="caution">
    <text evidence="4">The sequence shown here is derived from an EMBL/GenBank/DDBJ whole genome shotgun (WGS) entry which is preliminary data.</text>
</comment>
<dbReference type="HAMAP" id="MF_01074">
    <property type="entry name" value="LarC"/>
    <property type="match status" value="1"/>
</dbReference>
<evidence type="ECO:0000256" key="3">
    <source>
        <dbReference type="SAM" id="MobiDB-lite"/>
    </source>
</evidence>
<dbReference type="GO" id="GO:0016829">
    <property type="term" value="F:lyase activity"/>
    <property type="evidence" value="ECO:0007669"/>
    <property type="project" value="UniProtKB-UniRule"/>
</dbReference>
<comment type="similarity">
    <text evidence="2">Belongs to the LarC family.</text>
</comment>
<dbReference type="Pfam" id="PF01969">
    <property type="entry name" value="Ni_insertion"/>
    <property type="match status" value="1"/>
</dbReference>
<dbReference type="Gene3D" id="3.30.70.1380">
    <property type="entry name" value="Transcriptional regulatory protein pf0864 domain like"/>
    <property type="match status" value="1"/>
</dbReference>
<accession>A0A841JLM9</accession>
<feature type="compositionally biased region" description="Basic and acidic residues" evidence="3">
    <location>
        <begin position="72"/>
        <end position="121"/>
    </location>
</feature>
<evidence type="ECO:0000313" key="5">
    <source>
        <dbReference type="Proteomes" id="UP000538666"/>
    </source>
</evidence>
<organism evidence="4 5">
    <name type="scientific">Silvibacterium bohemicum</name>
    <dbReference type="NCBI Taxonomy" id="1577686"/>
    <lineage>
        <taxon>Bacteria</taxon>
        <taxon>Pseudomonadati</taxon>
        <taxon>Acidobacteriota</taxon>
        <taxon>Terriglobia</taxon>
        <taxon>Terriglobales</taxon>
        <taxon>Acidobacteriaceae</taxon>
        <taxon>Silvibacterium</taxon>
    </lineage>
</organism>
<dbReference type="AlphaFoldDB" id="A0A841JLM9"/>
<dbReference type="InterPro" id="IPR002822">
    <property type="entry name" value="Ni_insertion"/>
</dbReference>
<sequence>MRIGYLECFAGISGDMLLGSLIDAGVDPELLQQTARALNIGAELHIHHVDRSGIRSTKVDVLENGRLAEAAGHHPHDHEHEEHSHSHAESHSHTHEHSHSHSHTHEGEHSHTHTHTHEHQDHHHHTHGRSWAQIRELIQHAALPEDARALALTTFALLAQAEGKIHGIPVEQVHFHEVGSVDTITDIACGAVGLCSLGVQRWHASDVNVGSGFVECAHGTFPVPAPATAELLKGIPTYSAGPKKELVTPTGAALLRALNCIFGEAPRFTADAIGYGAGTRNPERFPNVLRLSIGESSESKFIAPIKTDTVTVLECAIDDASPQVLAHALDLAIENGALDVMAAPVTMKKGRLGTLLTVLAKPEQAAELEALLFRETTTLGIRRRTEQRSILDRAFVTVDTAYGKIRIKVAGNGSETLNAMPEYEDCRRAAREHAVALKTVTEAALLAFHETRADQEKTTA</sequence>
<dbReference type="EMBL" id="JACHEK010000001">
    <property type="protein sequence ID" value="MBB6142272.1"/>
    <property type="molecule type" value="Genomic_DNA"/>
</dbReference>
<keyword evidence="5" id="KW-1185">Reference proteome</keyword>
<protein>
    <recommendedName>
        <fullName evidence="2">Putative nickel insertion protein</fullName>
    </recommendedName>
</protein>